<feature type="non-terminal residue" evidence="2">
    <location>
        <position position="1"/>
    </location>
</feature>
<sequence>GICNERPHLEALAMESWKIIVLLSAVVTAASAALYGRTTVTTEATENATETTSSGFWPFWKRNLPTSTVPSPEGGASATYFPTTPTDAADPVKRNEPTTTEPSTGIAEHAVDVSTPLVPGSDATTNSYGSESPRFAVRGAGTSVAKRLPTEQPTTQNSAPEDSSDSTLQTDRMLPTAMTGPVAFRW</sequence>
<evidence type="ECO:0000256" key="1">
    <source>
        <dbReference type="SAM" id="MobiDB-lite"/>
    </source>
</evidence>
<feature type="region of interest" description="Disordered" evidence="1">
    <location>
        <begin position="68"/>
        <end position="186"/>
    </location>
</feature>
<feature type="compositionally biased region" description="Polar residues" evidence="1">
    <location>
        <begin position="151"/>
        <end position="170"/>
    </location>
</feature>
<dbReference type="AlphaFoldDB" id="A0A147BB28"/>
<proteinExistence type="predicted"/>
<organism evidence="2">
    <name type="scientific">Alectorobius mimon</name>
    <dbReference type="NCBI Taxonomy" id="360319"/>
    <lineage>
        <taxon>Eukaryota</taxon>
        <taxon>Metazoa</taxon>
        <taxon>Ecdysozoa</taxon>
        <taxon>Arthropoda</taxon>
        <taxon>Chelicerata</taxon>
        <taxon>Arachnida</taxon>
        <taxon>Acari</taxon>
        <taxon>Parasitiformes</taxon>
        <taxon>Ixodida</taxon>
        <taxon>Ixodoidea</taxon>
        <taxon>Argasidae</taxon>
        <taxon>Ornithodorinae</taxon>
        <taxon>Alectorobius</taxon>
    </lineage>
</organism>
<dbReference type="EMBL" id="GEIB01000079">
    <property type="protein sequence ID" value="JAR87672.1"/>
    <property type="molecule type" value="Transcribed_RNA"/>
</dbReference>
<evidence type="ECO:0000313" key="2">
    <source>
        <dbReference type="EMBL" id="JAR87672.1"/>
    </source>
</evidence>
<accession>A0A147BB28</accession>
<reference evidence="2" key="1">
    <citation type="submission" date="2016-03" db="EMBL/GenBank/DDBJ databases">
        <title>Gut transcriptome analysis on engorged females of Ornithodoros mimon (Acari: Argasidae) and phylogenetic inferences of soft ticks.</title>
        <authorList>
            <person name="Landulfo G.A."/>
            <person name="Giovanni D."/>
            <person name="Carvalho E."/>
            <person name="Junqueira-de-Azevedo I."/>
            <person name="Patane J."/>
            <person name="Mendoca R."/>
            <person name="Barros-Battesti D."/>
        </authorList>
    </citation>
    <scope>NUCLEOTIDE SEQUENCE</scope>
    <source>
        <strain evidence="2">Females</strain>
        <tissue evidence="2">Gut</tissue>
    </source>
</reference>
<name>A0A147BB28_9ACAR</name>
<protein>
    <submittedName>
        <fullName evidence="2">Uncharacterized protein</fullName>
    </submittedName>
</protein>